<dbReference type="Proteomes" id="UP000191418">
    <property type="component" value="Unassembled WGS sequence"/>
</dbReference>
<keyword evidence="4 5" id="KW-0472">Membrane</keyword>
<organism evidence="7 8">
    <name type="scientific">Oceanospirillum multiglobuliferum</name>
    <dbReference type="NCBI Taxonomy" id="64969"/>
    <lineage>
        <taxon>Bacteria</taxon>
        <taxon>Pseudomonadati</taxon>
        <taxon>Pseudomonadota</taxon>
        <taxon>Gammaproteobacteria</taxon>
        <taxon>Oceanospirillales</taxon>
        <taxon>Oceanospirillaceae</taxon>
        <taxon>Oceanospirillum</taxon>
    </lineage>
</organism>
<dbReference type="Pfam" id="PF06305">
    <property type="entry name" value="LapA_dom"/>
    <property type="match status" value="1"/>
</dbReference>
<feature type="transmembrane region" description="Helical" evidence="5">
    <location>
        <begin position="43"/>
        <end position="63"/>
    </location>
</feature>
<dbReference type="RefSeq" id="WP_078743755.1">
    <property type="nucleotide sequence ID" value="NZ_FUXG01000001.1"/>
</dbReference>
<reference evidence="7 8" key="1">
    <citation type="submission" date="2017-01" db="EMBL/GenBank/DDBJ databases">
        <title>Genome Sequencing of a Marine Spirillum, Oceanospirillum multiglobuliferum ATCC 33336, from Japan.</title>
        <authorList>
            <person name="Carney J.G."/>
            <person name="Trachtenberg A.M."/>
            <person name="Rheaume B.A."/>
            <person name="Linnane J.D."/>
            <person name="Pitts N.L."/>
            <person name="Mykles D.L."/>
            <person name="Maclea K.S."/>
        </authorList>
    </citation>
    <scope>NUCLEOTIDE SEQUENCE [LARGE SCALE GENOMIC DNA]</scope>
    <source>
        <strain evidence="7 8">ATCC 33336</strain>
    </source>
</reference>
<dbReference type="AlphaFoldDB" id="A0A1T4KMS1"/>
<evidence type="ECO:0000256" key="1">
    <source>
        <dbReference type="ARBA" id="ARBA00022475"/>
    </source>
</evidence>
<dbReference type="OrthoDB" id="6121208at2"/>
<dbReference type="GO" id="GO:0005886">
    <property type="term" value="C:plasma membrane"/>
    <property type="evidence" value="ECO:0007669"/>
    <property type="project" value="InterPro"/>
</dbReference>
<dbReference type="EMBL" id="MTSM01000005">
    <property type="protein sequence ID" value="OPX56076.1"/>
    <property type="molecule type" value="Genomic_DNA"/>
</dbReference>
<keyword evidence="8" id="KW-1185">Reference proteome</keyword>
<keyword evidence="1" id="KW-1003">Cell membrane</keyword>
<dbReference type="STRING" id="64969.SAMN02745127_00134"/>
<sequence length="103" mass="11350">MRLIKNGLVLIVALALLVTGILFASKNTANYPIDLIFVQLPEISIAFLVLTSLLIGLITGWLLSLSTFMRIKTAQIKAERALKLARKELDALRISGLKDSKDE</sequence>
<dbReference type="InterPro" id="IPR010445">
    <property type="entry name" value="LapA_dom"/>
</dbReference>
<evidence type="ECO:0000256" key="3">
    <source>
        <dbReference type="ARBA" id="ARBA00022989"/>
    </source>
</evidence>
<accession>A0A1T4KMS1</accession>
<evidence type="ECO:0000259" key="6">
    <source>
        <dbReference type="Pfam" id="PF06305"/>
    </source>
</evidence>
<comment type="caution">
    <text evidence="7">The sequence shown here is derived from an EMBL/GenBank/DDBJ whole genome shotgun (WGS) entry which is preliminary data.</text>
</comment>
<feature type="domain" description="Lipopolysaccharide assembly protein A" evidence="6">
    <location>
        <begin position="27"/>
        <end position="90"/>
    </location>
</feature>
<evidence type="ECO:0000313" key="7">
    <source>
        <dbReference type="EMBL" id="OPX56076.1"/>
    </source>
</evidence>
<protein>
    <recommendedName>
        <fullName evidence="6">Lipopolysaccharide assembly protein A domain-containing protein</fullName>
    </recommendedName>
</protein>
<evidence type="ECO:0000313" key="8">
    <source>
        <dbReference type="Proteomes" id="UP000191418"/>
    </source>
</evidence>
<keyword evidence="3 5" id="KW-1133">Transmembrane helix</keyword>
<evidence type="ECO:0000256" key="5">
    <source>
        <dbReference type="SAM" id="Phobius"/>
    </source>
</evidence>
<keyword evidence="2 5" id="KW-0812">Transmembrane</keyword>
<proteinExistence type="predicted"/>
<gene>
    <name evidence="7" type="ORF">BTE48_05885</name>
</gene>
<evidence type="ECO:0000256" key="4">
    <source>
        <dbReference type="ARBA" id="ARBA00023136"/>
    </source>
</evidence>
<name>A0A1T4KMS1_9GAMM</name>
<evidence type="ECO:0000256" key="2">
    <source>
        <dbReference type="ARBA" id="ARBA00022692"/>
    </source>
</evidence>